<dbReference type="InterPro" id="IPR023214">
    <property type="entry name" value="HAD_sf"/>
</dbReference>
<name>A0A9E7I2S5_9LILI</name>
<dbReference type="OrthoDB" id="1065058at2759"/>
<dbReference type="AlphaFoldDB" id="A0A9E7I2S5"/>
<protein>
    <submittedName>
        <fullName evidence="2">Haloacid dehalogenase-like hydrolase family protein</fullName>
    </submittedName>
</protein>
<dbReference type="GO" id="GO:0016787">
    <property type="term" value="F:hydrolase activity"/>
    <property type="evidence" value="ECO:0007669"/>
    <property type="project" value="UniProtKB-KW"/>
</dbReference>
<keyword evidence="3" id="KW-1185">Reference proteome</keyword>
<reference evidence="2" key="1">
    <citation type="submission" date="2022-05" db="EMBL/GenBank/DDBJ databases">
        <title>The Musa troglodytarum L. genome provides insights into the mechanism of non-climacteric behaviour and enrichment of carotenoids.</title>
        <authorList>
            <person name="Wang J."/>
        </authorList>
    </citation>
    <scope>NUCLEOTIDE SEQUENCE</scope>
    <source>
        <tissue evidence="2">Leaf</tissue>
    </source>
</reference>
<dbReference type="NCBIfam" id="TIGR01509">
    <property type="entry name" value="HAD-SF-IA-v3"/>
    <property type="match status" value="1"/>
</dbReference>
<evidence type="ECO:0000256" key="1">
    <source>
        <dbReference type="SAM" id="MobiDB-lite"/>
    </source>
</evidence>
<dbReference type="SUPFAM" id="SSF56784">
    <property type="entry name" value="HAD-like"/>
    <property type="match status" value="1"/>
</dbReference>
<dbReference type="NCBIfam" id="TIGR01993">
    <property type="entry name" value="Pyr-5-nucltdase"/>
    <property type="match status" value="1"/>
</dbReference>
<evidence type="ECO:0000313" key="3">
    <source>
        <dbReference type="Proteomes" id="UP001055439"/>
    </source>
</evidence>
<proteinExistence type="predicted"/>
<dbReference type="SFLD" id="SFLDG01129">
    <property type="entry name" value="C1.5:_HAD__Beta-PGM__Phosphata"/>
    <property type="match status" value="1"/>
</dbReference>
<dbReference type="PANTHER" id="PTHR12725:SF81">
    <property type="entry name" value="OS03G0701200 PROTEIN"/>
    <property type="match status" value="1"/>
</dbReference>
<gene>
    <name evidence="2" type="ORF">MUK42_13006</name>
</gene>
<dbReference type="SFLD" id="SFLDS00003">
    <property type="entry name" value="Haloacid_Dehalogenase"/>
    <property type="match status" value="1"/>
</dbReference>
<accession>A0A9E7I2S5</accession>
<organism evidence="2 3">
    <name type="scientific">Musa troglodytarum</name>
    <name type="common">fe'i banana</name>
    <dbReference type="NCBI Taxonomy" id="320322"/>
    <lineage>
        <taxon>Eukaryota</taxon>
        <taxon>Viridiplantae</taxon>
        <taxon>Streptophyta</taxon>
        <taxon>Embryophyta</taxon>
        <taxon>Tracheophyta</taxon>
        <taxon>Spermatophyta</taxon>
        <taxon>Magnoliopsida</taxon>
        <taxon>Liliopsida</taxon>
        <taxon>Zingiberales</taxon>
        <taxon>Musaceae</taxon>
        <taxon>Musa</taxon>
    </lineage>
</organism>
<dbReference type="Gene3D" id="3.40.50.1000">
    <property type="entry name" value="HAD superfamily/HAD-like"/>
    <property type="match status" value="1"/>
</dbReference>
<dbReference type="Proteomes" id="UP001055439">
    <property type="component" value="Chromosome 8"/>
</dbReference>
<dbReference type="InterPro" id="IPR010237">
    <property type="entry name" value="Pyr-5-nucltdase"/>
</dbReference>
<dbReference type="Gene3D" id="1.10.150.450">
    <property type="match status" value="1"/>
</dbReference>
<dbReference type="InterPro" id="IPR006439">
    <property type="entry name" value="HAD-SF_hydro_IA"/>
</dbReference>
<dbReference type="PANTHER" id="PTHR12725">
    <property type="entry name" value="HALOACID DEHALOGENASE-LIKE HYDROLASE"/>
    <property type="match status" value="1"/>
</dbReference>
<feature type="region of interest" description="Disordered" evidence="1">
    <location>
        <begin position="362"/>
        <end position="383"/>
    </location>
</feature>
<sequence>MYFLSISPCAMMNNTVDLLPQLMSFNGKHGVMEIPVGTECKHYFGTEIKRKVLDKDETDPCDVRTLASLSVLSLKEISHYGRMIDGEKKNTNAVSNIRSLPSCPLSFVVMALRGLNSPFDCLLLDLDDTLYSSTIGIAQACRKNIEEFLAVKCGISAERAFSLRVELFRSFGSSLAGLIALGYDVHPDEYHSYVHGRLPYELIKPDAELRELLLGIPQPKILFTNSDRQHARRALQRLGIEEGCFRRIICFETMNPHLFRDEIGANSSPPLPAVATPEVILKPSAPAMEMAVRLAGFGPHRTLFVDDSERNIAAGKAAGLRTALVGKRVKTKEADYLLDSISRLKQVVPEIWGGLEMERGGDHGATAMRNDLDSIRPTSPVGA</sequence>
<evidence type="ECO:0000313" key="2">
    <source>
        <dbReference type="EMBL" id="URE40422.1"/>
    </source>
</evidence>
<dbReference type="EMBL" id="CP097510">
    <property type="protein sequence ID" value="URE40422.1"/>
    <property type="molecule type" value="Genomic_DNA"/>
</dbReference>
<dbReference type="SFLD" id="SFLDG01132">
    <property type="entry name" value="C1.5.3:_5'-Nucleotidase_Like"/>
    <property type="match status" value="1"/>
</dbReference>
<dbReference type="Pfam" id="PF00702">
    <property type="entry name" value="Hydrolase"/>
    <property type="match status" value="1"/>
</dbReference>
<dbReference type="InterPro" id="IPR036412">
    <property type="entry name" value="HAD-like_sf"/>
</dbReference>
<keyword evidence="2" id="KW-0378">Hydrolase</keyword>